<dbReference type="PROSITE" id="PS00280">
    <property type="entry name" value="BPTI_KUNITZ_1"/>
    <property type="match status" value="3"/>
</dbReference>
<keyword evidence="2 8" id="KW-0356">Hemostasis</keyword>
<keyword evidence="6" id="KW-1015">Disulfide bond</keyword>
<keyword evidence="8" id="KW-0732">Signal</keyword>
<dbReference type="RefSeq" id="XP_008760205.1">
    <property type="nucleotide sequence ID" value="XM_008761983.4"/>
</dbReference>
<evidence type="ECO:0000256" key="5">
    <source>
        <dbReference type="ARBA" id="ARBA00023084"/>
    </source>
</evidence>
<feature type="site" description="Reactive bond" evidence="9">
    <location>
        <begin position="63"/>
        <end position="64"/>
    </location>
</feature>
<evidence type="ECO:0000313" key="13">
    <source>
        <dbReference type="RGD" id="61914"/>
    </source>
</evidence>
<dbReference type="InterPro" id="IPR050098">
    <property type="entry name" value="TFPI/VKTCI-like"/>
</dbReference>
<dbReference type="InterPro" id="IPR036880">
    <property type="entry name" value="Kunitz_BPTI_sf"/>
</dbReference>
<dbReference type="Gene3D" id="4.10.410.10">
    <property type="entry name" value="Pancreatic trypsin inhibitor Kunitz domain"/>
    <property type="match status" value="3"/>
</dbReference>
<dbReference type="PANTHER" id="PTHR10083">
    <property type="entry name" value="KUNITZ-TYPE PROTEASE INHIBITOR-RELATED"/>
    <property type="match status" value="1"/>
</dbReference>
<keyword evidence="3" id="KW-0677">Repeat</keyword>
<evidence type="ECO:0000256" key="6">
    <source>
        <dbReference type="ARBA" id="ARBA00023157"/>
    </source>
</evidence>
<dbReference type="SUPFAM" id="SSF57362">
    <property type="entry name" value="BPTI-like"/>
    <property type="match status" value="3"/>
</dbReference>
<keyword evidence="5 8" id="KW-0094">Blood coagulation</keyword>
<dbReference type="PROSITE" id="PS50279">
    <property type="entry name" value="BPTI_KUNITZ_2"/>
    <property type="match status" value="3"/>
</dbReference>
<dbReference type="GO" id="GO:0004867">
    <property type="term" value="F:serine-type endopeptidase inhibitor activity"/>
    <property type="evidence" value="ECO:0007669"/>
    <property type="project" value="UniProtKB-UniRule"/>
</dbReference>
<feature type="signal peptide" evidence="8">
    <location>
        <begin position="1"/>
        <end position="28"/>
    </location>
</feature>
<keyword evidence="4 8" id="KW-0722">Serine protease inhibitor</keyword>
<feature type="domain" description="BPTI/Kunitz inhibitor" evidence="10">
    <location>
        <begin position="53"/>
        <end position="103"/>
    </location>
</feature>
<dbReference type="InterPro" id="IPR020901">
    <property type="entry name" value="Prtase_inh_Kunz-CS"/>
</dbReference>
<dbReference type="Pfam" id="PF00014">
    <property type="entry name" value="Kunitz_BPTI"/>
    <property type="match status" value="3"/>
</dbReference>
<feature type="domain" description="BPTI/Kunitz inhibitor" evidence="10">
    <location>
        <begin position="124"/>
        <end position="174"/>
    </location>
</feature>
<dbReference type="InterPro" id="IPR002223">
    <property type="entry name" value="Kunitz_BPTI"/>
</dbReference>
<feature type="site" description="Reactive bond" evidence="9">
    <location>
        <begin position="236"/>
        <end position="237"/>
    </location>
</feature>
<comment type="subcellular location">
    <subcellularLocation>
        <location evidence="8">Secreted</location>
    </subcellularLocation>
</comment>
<evidence type="ECO:0000256" key="1">
    <source>
        <dbReference type="ARBA" id="ARBA00022690"/>
    </source>
</evidence>
<proteinExistence type="predicted"/>
<protein>
    <recommendedName>
        <fullName evidence="8">Tissue factor pathway inhibitor</fullName>
    </recommendedName>
</protein>
<dbReference type="GeneTree" id="ENSGT00940000160767"/>
<keyword evidence="12" id="KW-1185">Reference proteome</keyword>
<accession>A0A8L2Q2B4</accession>
<gene>
    <name evidence="11 13" type="primary">Tfpi</name>
</gene>
<evidence type="ECO:0000256" key="7">
    <source>
        <dbReference type="ARBA" id="ARBA00023180"/>
    </source>
</evidence>
<sequence length="306" mass="34894">MTNKLKKDHAFWAAVCLLLSIVPELLNALPEEDDDTINTDSELRPMKPLHTFCAMKAEDGPCKAMIRSYYFNMNSHQCEEFIYGGCRGNKNRFDTLEECRKTCIPGYKKTTIKTTSGAEKPDFCFLEEDPGICRGFMTRYFYNNQSKQCEQFKYGGCLGNSNNFETLEECRNTCEDPGEGPVNEVQKGDYVTNQITVTDRTTVNNVVIPQATKAPSQWDYDGPSWCLEPADSGLCKASEKRFYYNPAIGKCRQFNYTGCGGNNNNFTTKQDCNRACKKDSSKKSSKRAKTQRRRKSFVKVMYENIH</sequence>
<dbReference type="Proteomes" id="UP000002494">
    <property type="component" value="Chromosome 3"/>
</dbReference>
<dbReference type="PIRSF" id="PIRSF001620">
    <property type="entry name" value="TFPI"/>
    <property type="match status" value="1"/>
</dbReference>
<reference evidence="11" key="1">
    <citation type="submission" date="2024-01" db="EMBL/GenBank/DDBJ databases">
        <title>GRCr8: a new rat reference genome assembly contstructed from accurate long reads and long range scaffolding.</title>
        <authorList>
            <person name="Doris P.A."/>
            <person name="Kalbfleisch T."/>
            <person name="Li K."/>
            <person name="Howe K."/>
            <person name="Wood J."/>
        </authorList>
    </citation>
    <scope>NUCLEOTIDE SEQUENCE [LARGE SCALE GENOMIC DNA]</scope>
    <source>
        <strain evidence="11">Brown Norway</strain>
    </source>
</reference>
<dbReference type="CDD" id="cd22615">
    <property type="entry name" value="Kunitz_TFPI1_TFPI2_3-like"/>
    <property type="match status" value="1"/>
</dbReference>
<dbReference type="GO" id="GO:0005615">
    <property type="term" value="C:extracellular space"/>
    <property type="evidence" value="ECO:0007669"/>
    <property type="project" value="UniProtKB-ARBA"/>
</dbReference>
<dbReference type="RGD" id="61914">
    <property type="gene designation" value="Tfpi"/>
</dbReference>
<dbReference type="RefSeq" id="XP_008760202.1">
    <property type="nucleotide sequence ID" value="XM_008761980.4"/>
</dbReference>
<dbReference type="GO" id="GO:0007596">
    <property type="term" value="P:blood coagulation"/>
    <property type="evidence" value="ECO:0007669"/>
    <property type="project" value="UniProtKB-UniRule"/>
</dbReference>
<feature type="chain" id="PRO_5045014614" description="Tissue factor pathway inhibitor" evidence="8">
    <location>
        <begin position="29"/>
        <end position="306"/>
    </location>
</feature>
<dbReference type="RefSeq" id="XP_008760204.1">
    <property type="nucleotide sequence ID" value="XM_008761982.2"/>
</dbReference>
<reference evidence="11" key="2">
    <citation type="submission" date="2025-08" db="UniProtKB">
        <authorList>
            <consortium name="Ensembl"/>
        </authorList>
    </citation>
    <scope>IDENTIFICATION</scope>
    <source>
        <strain evidence="11">Brown Norway</strain>
    </source>
</reference>
<evidence type="ECO:0000256" key="2">
    <source>
        <dbReference type="ARBA" id="ARBA00022696"/>
    </source>
</evidence>
<evidence type="ECO:0000313" key="11">
    <source>
        <dbReference type="Ensembl" id="ENSRNOP00000006787.6"/>
    </source>
</evidence>
<dbReference type="CDD" id="cd22614">
    <property type="entry name" value="Kunitz_TFPI1_2-like"/>
    <property type="match status" value="1"/>
</dbReference>
<feature type="site" description="Reactive bond" evidence="9">
    <location>
        <begin position="134"/>
        <end position="135"/>
    </location>
</feature>
<dbReference type="RefSeq" id="XP_008760203.1">
    <property type="nucleotide sequence ID" value="XM_008761981.4"/>
</dbReference>
<dbReference type="Ensembl" id="ENSRNOT00000006787.9">
    <property type="protein sequence ID" value="ENSRNOP00000006787.6"/>
    <property type="gene ID" value="ENSRNOG00000005039.10"/>
</dbReference>
<evidence type="ECO:0000256" key="9">
    <source>
        <dbReference type="PIRSR" id="PIRSR001620-1"/>
    </source>
</evidence>
<evidence type="ECO:0000313" key="12">
    <source>
        <dbReference type="Proteomes" id="UP000002494"/>
    </source>
</evidence>
<evidence type="ECO:0000256" key="3">
    <source>
        <dbReference type="ARBA" id="ARBA00022737"/>
    </source>
</evidence>
<reference evidence="11" key="3">
    <citation type="submission" date="2025-09" db="UniProtKB">
        <authorList>
            <consortium name="Ensembl"/>
        </authorList>
    </citation>
    <scope>IDENTIFICATION</scope>
    <source>
        <strain evidence="11">Brown Norway</strain>
    </source>
</reference>
<dbReference type="SMART" id="SM00131">
    <property type="entry name" value="KU"/>
    <property type="match status" value="3"/>
</dbReference>
<dbReference type="RefSeq" id="XP_008760206.1">
    <property type="nucleotide sequence ID" value="XM_008761984.4"/>
</dbReference>
<evidence type="ECO:0000256" key="8">
    <source>
        <dbReference type="PIRNR" id="PIRNR001620"/>
    </source>
</evidence>
<dbReference type="CDD" id="cd22613">
    <property type="entry name" value="Kunitz_TFPI1_1-like"/>
    <property type="match status" value="1"/>
</dbReference>
<feature type="domain" description="BPTI/Kunitz inhibitor" evidence="10">
    <location>
        <begin position="226"/>
        <end position="276"/>
    </location>
</feature>
<dbReference type="AlphaFoldDB" id="A0A8L2Q2B4"/>
<keyword evidence="1 8" id="KW-0646">Protease inhibitor</keyword>
<dbReference type="InterPro" id="IPR008296">
    <property type="entry name" value="TFPI-like"/>
</dbReference>
<organism evidence="11 12">
    <name type="scientific">Rattus norvegicus</name>
    <name type="common">Rat</name>
    <dbReference type="NCBI Taxonomy" id="10116"/>
    <lineage>
        <taxon>Eukaryota</taxon>
        <taxon>Metazoa</taxon>
        <taxon>Chordata</taxon>
        <taxon>Craniata</taxon>
        <taxon>Vertebrata</taxon>
        <taxon>Euteleostomi</taxon>
        <taxon>Mammalia</taxon>
        <taxon>Eutheria</taxon>
        <taxon>Euarchontoglires</taxon>
        <taxon>Glires</taxon>
        <taxon>Rodentia</taxon>
        <taxon>Myomorpha</taxon>
        <taxon>Muroidea</taxon>
        <taxon>Muridae</taxon>
        <taxon>Murinae</taxon>
        <taxon>Rattus</taxon>
    </lineage>
</organism>
<evidence type="ECO:0000256" key="4">
    <source>
        <dbReference type="ARBA" id="ARBA00022900"/>
    </source>
</evidence>
<dbReference type="PANTHER" id="PTHR10083:SF328">
    <property type="entry name" value="TISSUE FACTOR PATHWAY INHIBITOR"/>
    <property type="match status" value="1"/>
</dbReference>
<evidence type="ECO:0000259" key="10">
    <source>
        <dbReference type="PROSITE" id="PS50279"/>
    </source>
</evidence>
<dbReference type="GeneID" id="29436"/>
<name>A0A8L2Q2B4_RAT</name>
<keyword evidence="7" id="KW-0325">Glycoprotein</keyword>
<dbReference type="PRINTS" id="PR00759">
    <property type="entry name" value="BASICPTASE"/>
</dbReference>
<dbReference type="GO" id="GO:0071396">
    <property type="term" value="P:cellular response to lipid"/>
    <property type="evidence" value="ECO:0007669"/>
    <property type="project" value="UniProtKB-ARBA"/>
</dbReference>